<gene>
    <name evidence="2" type="ORF">OSB1V03_LOCUS7515</name>
</gene>
<dbReference type="InterPro" id="IPR016186">
    <property type="entry name" value="C-type_lectin-like/link_sf"/>
</dbReference>
<dbReference type="Proteomes" id="UP000759131">
    <property type="component" value="Unassembled WGS sequence"/>
</dbReference>
<evidence type="ECO:0000259" key="1">
    <source>
        <dbReference type="PROSITE" id="PS50041"/>
    </source>
</evidence>
<proteinExistence type="predicted"/>
<dbReference type="EMBL" id="CAJPIZ010004416">
    <property type="protein sequence ID" value="CAG2107515.1"/>
    <property type="molecule type" value="Genomic_DNA"/>
</dbReference>
<dbReference type="PANTHER" id="PTHR22801:SF63">
    <property type="entry name" value="C-TYPE LECTIN DOMAIN-CONTAINING PROTEIN"/>
    <property type="match status" value="1"/>
</dbReference>
<dbReference type="InterPro" id="IPR001304">
    <property type="entry name" value="C-type_lectin-like"/>
</dbReference>
<dbReference type="PANTHER" id="PTHR22801">
    <property type="entry name" value="LITHOSTATHINE"/>
    <property type="match status" value="1"/>
</dbReference>
<keyword evidence="3" id="KW-1185">Reference proteome</keyword>
<organism evidence="2">
    <name type="scientific">Medioppia subpectinata</name>
    <dbReference type="NCBI Taxonomy" id="1979941"/>
    <lineage>
        <taxon>Eukaryota</taxon>
        <taxon>Metazoa</taxon>
        <taxon>Ecdysozoa</taxon>
        <taxon>Arthropoda</taxon>
        <taxon>Chelicerata</taxon>
        <taxon>Arachnida</taxon>
        <taxon>Acari</taxon>
        <taxon>Acariformes</taxon>
        <taxon>Sarcoptiformes</taxon>
        <taxon>Oribatida</taxon>
        <taxon>Brachypylina</taxon>
        <taxon>Oppioidea</taxon>
        <taxon>Oppiidae</taxon>
        <taxon>Medioppia</taxon>
    </lineage>
</organism>
<sequence>MSAIFCIPGQHLVFRPIVYINNNNNSTDNYYNNEHYVKCRTIAPVRQSIDYRRVCFTYLSQHDSQSTDYRRYVIDNKLDSYDYLMEMFYVEIRKTISNVQLIVHAGGERVLNYGKHRAIKLKYNPDVYEYVEYEKVMVHSLPAPYDTRCVDYRQGPTGHQSRYECVAECRIRRLRRALNGWPGNYLTDDYGSDGRIVLDKNRTLDALIGAQCRVLCGTSTECYTEYYNCRKSHYDYGNDGTWGYPVSVYPPPRPELVYRNSPKMSFEEFVSFAGSLISFCTLLAVPIVYGNDISDFRCGDWQLLGGQKCYKVLEGPAVSEAEALAACVGADEPPPEASKAAKGVDGEDTDTPAVYQPTVLTIKSRTQHDYVLDYLRNVVKLKGQVWLGAGRNSDSGRFEWSDGTGILYDRWAENRPSNERKSDCVQLDPKSGNWTDVRCDRTARVVCERTQFWTFPDLQRSYFDLRQVLEFRADELTDQLGAHEEVLRALDDRLYTLDDRVKSLKSQLDQFRTDFGGYVNESLSRVVANHQTLATQVKTIGQTADRLGEAVYQLHTECSEGCSGGGGGGDLEALRRELLAEIESRYSQLDADLKGVVADAQITRNRQLQIKQNNKWKTLGYVH</sequence>
<dbReference type="SUPFAM" id="SSF56436">
    <property type="entry name" value="C-type lectin-like"/>
    <property type="match status" value="1"/>
</dbReference>
<dbReference type="PROSITE" id="PS50041">
    <property type="entry name" value="C_TYPE_LECTIN_2"/>
    <property type="match status" value="1"/>
</dbReference>
<dbReference type="CDD" id="cd00037">
    <property type="entry name" value="CLECT"/>
    <property type="match status" value="1"/>
</dbReference>
<dbReference type="Pfam" id="PF00059">
    <property type="entry name" value="Lectin_C"/>
    <property type="match status" value="1"/>
</dbReference>
<name>A0A7R9KPN9_9ACAR</name>
<reference evidence="2" key="1">
    <citation type="submission" date="2020-11" db="EMBL/GenBank/DDBJ databases">
        <authorList>
            <person name="Tran Van P."/>
        </authorList>
    </citation>
    <scope>NUCLEOTIDE SEQUENCE</scope>
</reference>
<dbReference type="AlphaFoldDB" id="A0A7R9KPN9"/>
<dbReference type="InterPro" id="IPR050801">
    <property type="entry name" value="Ca-Dep_Lectins_ImmuneDev"/>
</dbReference>
<dbReference type="InterPro" id="IPR016187">
    <property type="entry name" value="CTDL_fold"/>
</dbReference>
<accession>A0A7R9KPN9</accession>
<dbReference type="OrthoDB" id="6479868at2759"/>
<dbReference type="Gene3D" id="3.10.100.10">
    <property type="entry name" value="Mannose-Binding Protein A, subunit A"/>
    <property type="match status" value="1"/>
</dbReference>
<evidence type="ECO:0000313" key="2">
    <source>
        <dbReference type="EMBL" id="CAD7627085.1"/>
    </source>
</evidence>
<dbReference type="SMART" id="SM00034">
    <property type="entry name" value="CLECT"/>
    <property type="match status" value="1"/>
</dbReference>
<feature type="domain" description="C-type lectin" evidence="1">
    <location>
        <begin position="305"/>
        <end position="448"/>
    </location>
</feature>
<protein>
    <recommendedName>
        <fullName evidence="1">C-type lectin domain-containing protein</fullName>
    </recommendedName>
</protein>
<evidence type="ECO:0000313" key="3">
    <source>
        <dbReference type="Proteomes" id="UP000759131"/>
    </source>
</evidence>
<dbReference type="EMBL" id="OC858991">
    <property type="protein sequence ID" value="CAD7627085.1"/>
    <property type="molecule type" value="Genomic_DNA"/>
</dbReference>